<evidence type="ECO:0000313" key="2">
    <source>
        <dbReference type="EMBL" id="MBU2689297.1"/>
    </source>
</evidence>
<dbReference type="EMBL" id="JAHJDP010000002">
    <property type="protein sequence ID" value="MBU2689297.1"/>
    <property type="molecule type" value="Genomic_DNA"/>
</dbReference>
<proteinExistence type="predicted"/>
<keyword evidence="2" id="KW-0489">Methyltransferase</keyword>
<accession>A0A948RTR5</accession>
<dbReference type="Proteomes" id="UP000777784">
    <property type="component" value="Unassembled WGS sequence"/>
</dbReference>
<dbReference type="GO" id="GO:0008168">
    <property type="term" value="F:methyltransferase activity"/>
    <property type="evidence" value="ECO:0007669"/>
    <property type="project" value="UniProtKB-KW"/>
</dbReference>
<dbReference type="Pfam" id="PF13649">
    <property type="entry name" value="Methyltransf_25"/>
    <property type="match status" value="1"/>
</dbReference>
<dbReference type="Gene3D" id="3.40.50.150">
    <property type="entry name" value="Vaccinia Virus protein VP39"/>
    <property type="match status" value="1"/>
</dbReference>
<reference evidence="2" key="1">
    <citation type="submission" date="2021-05" db="EMBL/GenBank/DDBJ databases">
        <title>Energy efficiency and biological interactions define the core microbiome of deep oligotrophic groundwater.</title>
        <authorList>
            <person name="Mehrshad M."/>
            <person name="Lopez-Fernandez M."/>
            <person name="Bell E."/>
            <person name="Bernier-Latmani R."/>
            <person name="Bertilsson S."/>
            <person name="Dopson M."/>
        </authorList>
    </citation>
    <scope>NUCLEOTIDE SEQUENCE</scope>
    <source>
        <strain evidence="2">Modern_marine.mb.64</strain>
    </source>
</reference>
<dbReference type="InterPro" id="IPR041698">
    <property type="entry name" value="Methyltransf_25"/>
</dbReference>
<sequence length="250" mass="28150">MEKWKFYDITHREHVFCNPMSVERLGRFIELLRLPAGALVAEVACGKGEFIIRLAEKYGVTGIGVDISPFCVADAKQRLAERIQGVGIKFLEMDGAEFSPDMPNSLDLAACIGASWIYGGHAGTLEALIPMVKQNGWVIIGEPHWRRDPSKEYLAAIDCSAGTFSTCEGNVRVAEEKGLRLVYSIVSEEKDWDEYEGLQWYAADEYSRKHADDPDVTYLQERISREKHSYLKWGRDTLGFAVYAFRKVGA</sequence>
<protein>
    <submittedName>
        <fullName evidence="2">Class I SAM-dependent methyltransferase</fullName>
    </submittedName>
</protein>
<keyword evidence="2" id="KW-0808">Transferase</keyword>
<evidence type="ECO:0000313" key="3">
    <source>
        <dbReference type="Proteomes" id="UP000777784"/>
    </source>
</evidence>
<feature type="domain" description="Methyltransferase" evidence="1">
    <location>
        <begin position="40"/>
        <end position="117"/>
    </location>
</feature>
<evidence type="ECO:0000259" key="1">
    <source>
        <dbReference type="Pfam" id="PF13649"/>
    </source>
</evidence>
<comment type="caution">
    <text evidence="2">The sequence shown here is derived from an EMBL/GenBank/DDBJ whole genome shotgun (WGS) entry which is preliminary data.</text>
</comment>
<dbReference type="SUPFAM" id="SSF53335">
    <property type="entry name" value="S-adenosyl-L-methionine-dependent methyltransferases"/>
    <property type="match status" value="1"/>
</dbReference>
<dbReference type="CDD" id="cd02440">
    <property type="entry name" value="AdoMet_MTases"/>
    <property type="match status" value="1"/>
</dbReference>
<dbReference type="GO" id="GO:0032259">
    <property type="term" value="P:methylation"/>
    <property type="evidence" value="ECO:0007669"/>
    <property type="project" value="UniProtKB-KW"/>
</dbReference>
<organism evidence="2 3">
    <name type="scientific">Eiseniibacteriota bacterium</name>
    <dbReference type="NCBI Taxonomy" id="2212470"/>
    <lineage>
        <taxon>Bacteria</taxon>
        <taxon>Candidatus Eiseniibacteriota</taxon>
    </lineage>
</organism>
<name>A0A948RTR5_UNCEI</name>
<dbReference type="AlphaFoldDB" id="A0A948RTR5"/>
<gene>
    <name evidence="2" type="ORF">KJ970_00075</name>
</gene>
<dbReference type="InterPro" id="IPR029063">
    <property type="entry name" value="SAM-dependent_MTases_sf"/>
</dbReference>